<keyword evidence="4" id="KW-0812">Transmembrane</keyword>
<evidence type="ECO:0000256" key="2">
    <source>
        <dbReference type="ARBA" id="ARBA00004936"/>
    </source>
</evidence>
<dbReference type="InterPro" id="IPR050448">
    <property type="entry name" value="OpgB/LTA_synthase_biosynth"/>
</dbReference>
<evidence type="ECO:0000256" key="3">
    <source>
        <dbReference type="ARBA" id="ARBA00022475"/>
    </source>
</evidence>
<dbReference type="PANTHER" id="PTHR47371">
    <property type="entry name" value="LIPOTEICHOIC ACID SYNTHASE"/>
    <property type="match status" value="1"/>
</dbReference>
<dbReference type="InterPro" id="IPR014756">
    <property type="entry name" value="Ig_E-set"/>
</dbReference>
<sequence length="527" mass="59376">MSLQPFRRFPAWMRLAAFVLAAGLLALLRTSSTEEAPAPRKPLQLDISTEDWSKEELERSPNVIVVLSEAFWDPTLIEGLTFSKDPIPTYHALKEKYTSGWMLSPQFGGGTANVELEVLTGNSMRFLPEGSIAYEEFIKRDVDSLAAIMARQGYTATAISPFYNWYFDSRNVYRHLGFSRFISFEYFNPNEYVGPYIGDHAVAKRIIEESERSEGPDFIFANTMENHYHYWSNKFKRNTIEIKDTRGTMSGEALSILETYAQGASGADNMLHELVDHYSKVKEPTIIVFFGDHLPFLEDDYFVYRESGYIEGENDPNFLEKMYSVPVVVWNNYKPDVKDTLHFSPSFLGPYVLQLAKLQGSGYTEYLSRLSKQIPIIPPKSYYKEMNINEEDLAEYKARQDQILFGDLGEEQPGTSASTYIVGYGDPVITSVTPDKITLGDGIVNELKKSATVTVKGGRFGIASTIYANGIALPTTWLSEEVITAAIPKELVENSSAVELQVRVVDEKETVLGQSQPYPLPIVSKKP</sequence>
<feature type="domain" description="Sulfatase N-terminal" evidence="7">
    <location>
        <begin position="61"/>
        <end position="356"/>
    </location>
</feature>
<proteinExistence type="predicted"/>
<dbReference type="PANTHER" id="PTHR47371:SF3">
    <property type="entry name" value="PHOSPHOGLYCEROL TRANSFERASE I"/>
    <property type="match status" value="1"/>
</dbReference>
<dbReference type="RefSeq" id="WP_345589533.1">
    <property type="nucleotide sequence ID" value="NZ_BAABJG010000018.1"/>
</dbReference>
<dbReference type="EMBL" id="JBHTLU010000023">
    <property type="protein sequence ID" value="MFD1222250.1"/>
    <property type="molecule type" value="Genomic_DNA"/>
</dbReference>
<dbReference type="InterPro" id="IPR017850">
    <property type="entry name" value="Alkaline_phosphatase_core_sf"/>
</dbReference>
<organism evidence="8 9">
    <name type="scientific">Paenibacillus vulneris</name>
    <dbReference type="NCBI Taxonomy" id="1133364"/>
    <lineage>
        <taxon>Bacteria</taxon>
        <taxon>Bacillati</taxon>
        <taxon>Bacillota</taxon>
        <taxon>Bacilli</taxon>
        <taxon>Bacillales</taxon>
        <taxon>Paenibacillaceae</taxon>
        <taxon>Paenibacillus</taxon>
    </lineage>
</organism>
<dbReference type="SUPFAM" id="SSF81296">
    <property type="entry name" value="E set domains"/>
    <property type="match status" value="1"/>
</dbReference>
<comment type="pathway">
    <text evidence="2">Cell wall biogenesis; lipoteichoic acid biosynthesis.</text>
</comment>
<dbReference type="Proteomes" id="UP001597180">
    <property type="component" value="Unassembled WGS sequence"/>
</dbReference>
<dbReference type="CDD" id="cd16015">
    <property type="entry name" value="LTA_synthase"/>
    <property type="match status" value="1"/>
</dbReference>
<name>A0ABW3URK0_9BACL</name>
<evidence type="ECO:0000256" key="4">
    <source>
        <dbReference type="ARBA" id="ARBA00022692"/>
    </source>
</evidence>
<gene>
    <name evidence="8" type="ORF">ACFQ4B_19190</name>
</gene>
<dbReference type="Gene3D" id="2.60.40.10">
    <property type="entry name" value="Immunoglobulins"/>
    <property type="match status" value="1"/>
</dbReference>
<keyword evidence="3" id="KW-1003">Cell membrane</keyword>
<dbReference type="Gene3D" id="3.40.720.10">
    <property type="entry name" value="Alkaline Phosphatase, subunit A"/>
    <property type="match status" value="1"/>
</dbReference>
<evidence type="ECO:0000313" key="8">
    <source>
        <dbReference type="EMBL" id="MFD1222250.1"/>
    </source>
</evidence>
<comment type="caution">
    <text evidence="8">The sequence shown here is derived from an EMBL/GenBank/DDBJ whole genome shotgun (WGS) entry which is preliminary data.</text>
</comment>
<evidence type="ECO:0000256" key="6">
    <source>
        <dbReference type="ARBA" id="ARBA00023136"/>
    </source>
</evidence>
<keyword evidence="5" id="KW-1133">Transmembrane helix</keyword>
<dbReference type="SUPFAM" id="SSF53649">
    <property type="entry name" value="Alkaline phosphatase-like"/>
    <property type="match status" value="1"/>
</dbReference>
<dbReference type="InterPro" id="IPR000917">
    <property type="entry name" value="Sulfatase_N"/>
</dbReference>
<keyword evidence="6" id="KW-0472">Membrane</keyword>
<evidence type="ECO:0000256" key="5">
    <source>
        <dbReference type="ARBA" id="ARBA00022989"/>
    </source>
</evidence>
<dbReference type="Pfam" id="PF00884">
    <property type="entry name" value="Sulfatase"/>
    <property type="match status" value="1"/>
</dbReference>
<accession>A0ABW3URK0</accession>
<keyword evidence="9" id="KW-1185">Reference proteome</keyword>
<reference evidence="9" key="1">
    <citation type="journal article" date="2019" name="Int. J. Syst. Evol. Microbiol.">
        <title>The Global Catalogue of Microorganisms (GCM) 10K type strain sequencing project: providing services to taxonomists for standard genome sequencing and annotation.</title>
        <authorList>
            <consortium name="The Broad Institute Genomics Platform"/>
            <consortium name="The Broad Institute Genome Sequencing Center for Infectious Disease"/>
            <person name="Wu L."/>
            <person name="Ma J."/>
        </authorList>
    </citation>
    <scope>NUCLEOTIDE SEQUENCE [LARGE SCALE GENOMIC DNA]</scope>
    <source>
        <strain evidence="9">CCUG 53270</strain>
    </source>
</reference>
<dbReference type="InterPro" id="IPR013783">
    <property type="entry name" value="Ig-like_fold"/>
</dbReference>
<comment type="subcellular location">
    <subcellularLocation>
        <location evidence="1">Cell membrane</location>
        <topology evidence="1">Multi-pass membrane protein</topology>
    </subcellularLocation>
</comment>
<evidence type="ECO:0000313" key="9">
    <source>
        <dbReference type="Proteomes" id="UP001597180"/>
    </source>
</evidence>
<protein>
    <submittedName>
        <fullName evidence="8">LTA synthase family protein</fullName>
    </submittedName>
</protein>
<evidence type="ECO:0000259" key="7">
    <source>
        <dbReference type="Pfam" id="PF00884"/>
    </source>
</evidence>
<evidence type="ECO:0000256" key="1">
    <source>
        <dbReference type="ARBA" id="ARBA00004651"/>
    </source>
</evidence>